<gene>
    <name evidence="5" type="ORF">SAMN05216200_103352</name>
</gene>
<dbReference type="SUPFAM" id="SSF54637">
    <property type="entry name" value="Thioesterase/thiol ester dehydrase-isomerase"/>
    <property type="match status" value="1"/>
</dbReference>
<dbReference type="InterPro" id="IPR029069">
    <property type="entry name" value="HotDog_dom_sf"/>
</dbReference>
<dbReference type="PROSITE" id="PS51770">
    <property type="entry name" value="HOTDOG_ACOT"/>
    <property type="match status" value="1"/>
</dbReference>
<proteinExistence type="inferred from homology"/>
<evidence type="ECO:0000256" key="1">
    <source>
        <dbReference type="ARBA" id="ARBA00010458"/>
    </source>
</evidence>
<sequence>MSGAPEQGRPIGPVTLQTIAMPADTNANGDIFGGWLMAQMDLGASVPARTRARGRVATVSVEAMTFHRPVHVGDLVSIHSHIMREGRSSMTIGVEVWITRQPSGETMRVTDAVFHFVAIDENGKPRPLPPRE</sequence>
<name>A0A1M7SX28_9RHOB</name>
<dbReference type="Proteomes" id="UP000184066">
    <property type="component" value="Unassembled WGS sequence"/>
</dbReference>
<evidence type="ECO:0000313" key="5">
    <source>
        <dbReference type="EMBL" id="SHN63021.1"/>
    </source>
</evidence>
<organism evidence="5 6">
    <name type="scientific">Oceanicella actignis</name>
    <dbReference type="NCBI Taxonomy" id="1189325"/>
    <lineage>
        <taxon>Bacteria</taxon>
        <taxon>Pseudomonadati</taxon>
        <taxon>Pseudomonadota</taxon>
        <taxon>Alphaproteobacteria</taxon>
        <taxon>Rhodobacterales</taxon>
        <taxon>Paracoccaceae</taxon>
        <taxon>Oceanicella</taxon>
    </lineage>
</organism>
<keyword evidence="6" id="KW-1185">Reference proteome</keyword>
<dbReference type="InterPro" id="IPR040170">
    <property type="entry name" value="Cytosol_ACT"/>
</dbReference>
<dbReference type="InterPro" id="IPR033120">
    <property type="entry name" value="HOTDOG_ACOT"/>
</dbReference>
<comment type="similarity">
    <text evidence="1">Belongs to the acyl coenzyme A hydrolase family.</text>
</comment>
<dbReference type="Pfam" id="PF03061">
    <property type="entry name" value="4HBT"/>
    <property type="match status" value="1"/>
</dbReference>
<dbReference type="GO" id="GO:0009062">
    <property type="term" value="P:fatty acid catabolic process"/>
    <property type="evidence" value="ECO:0007669"/>
    <property type="project" value="TreeGrafter"/>
</dbReference>
<dbReference type="Gene3D" id="3.10.129.10">
    <property type="entry name" value="Hotdog Thioesterase"/>
    <property type="match status" value="1"/>
</dbReference>
<evidence type="ECO:0000313" key="6">
    <source>
        <dbReference type="Proteomes" id="UP000184066"/>
    </source>
</evidence>
<feature type="domain" description="HotDog ACOT-type" evidence="4">
    <location>
        <begin position="10"/>
        <end position="122"/>
    </location>
</feature>
<protein>
    <submittedName>
        <fullName evidence="5">Acyl-CoA thioesterase YciA</fullName>
    </submittedName>
</protein>
<accession>A0A1M7SX28</accession>
<dbReference type="PANTHER" id="PTHR11049:SF5">
    <property type="entry name" value="ACYL-COA THIOESTER HYDROLASE YCIA"/>
    <property type="match status" value="1"/>
</dbReference>
<evidence type="ECO:0000259" key="4">
    <source>
        <dbReference type="PROSITE" id="PS51770"/>
    </source>
</evidence>
<dbReference type="STRING" id="1189325.SAMN04488119_101350"/>
<dbReference type="PANTHER" id="PTHR11049">
    <property type="entry name" value="ACYL COENZYME A THIOESTER HYDROLASE"/>
    <property type="match status" value="1"/>
</dbReference>
<keyword evidence="2 3" id="KW-0378">Hydrolase</keyword>
<dbReference type="InterPro" id="IPR006683">
    <property type="entry name" value="Thioestr_dom"/>
</dbReference>
<dbReference type="EMBL" id="FRDL01000003">
    <property type="protein sequence ID" value="SHN63021.1"/>
    <property type="molecule type" value="Genomic_DNA"/>
</dbReference>
<dbReference type="RefSeq" id="WP_245728428.1">
    <property type="nucleotide sequence ID" value="NZ_FOHL01000001.1"/>
</dbReference>
<dbReference type="GO" id="GO:0006637">
    <property type="term" value="P:acyl-CoA metabolic process"/>
    <property type="evidence" value="ECO:0007669"/>
    <property type="project" value="TreeGrafter"/>
</dbReference>
<evidence type="ECO:0000256" key="2">
    <source>
        <dbReference type="ARBA" id="ARBA00022801"/>
    </source>
</evidence>
<evidence type="ECO:0000256" key="3">
    <source>
        <dbReference type="PROSITE-ProRule" id="PRU01106"/>
    </source>
</evidence>
<dbReference type="GO" id="GO:0005829">
    <property type="term" value="C:cytosol"/>
    <property type="evidence" value="ECO:0007669"/>
    <property type="project" value="TreeGrafter"/>
</dbReference>
<reference evidence="5 6" key="1">
    <citation type="submission" date="2016-12" db="EMBL/GenBank/DDBJ databases">
        <authorList>
            <person name="Song W.-J."/>
            <person name="Kurnit D.M."/>
        </authorList>
    </citation>
    <scope>NUCLEOTIDE SEQUENCE [LARGE SCALE GENOMIC DNA]</scope>
    <source>
        <strain evidence="5 6">CGMCC 1.10808</strain>
    </source>
</reference>
<dbReference type="GO" id="GO:0052816">
    <property type="term" value="F:long-chain fatty acyl-CoA hydrolase activity"/>
    <property type="evidence" value="ECO:0007669"/>
    <property type="project" value="TreeGrafter"/>
</dbReference>
<dbReference type="AlphaFoldDB" id="A0A1M7SX28"/>
<dbReference type="CDD" id="cd03442">
    <property type="entry name" value="BFIT_BACH"/>
    <property type="match status" value="1"/>
</dbReference>